<name>A0A2Z6ME53_TRISU</name>
<dbReference type="SUPFAM" id="SSF50729">
    <property type="entry name" value="PH domain-like"/>
    <property type="match status" value="1"/>
</dbReference>
<dbReference type="GO" id="GO:0007165">
    <property type="term" value="P:signal transduction"/>
    <property type="evidence" value="ECO:0007669"/>
    <property type="project" value="InterPro"/>
</dbReference>
<dbReference type="Gene3D" id="1.10.555.10">
    <property type="entry name" value="Rho GTPase activation protein"/>
    <property type="match status" value="1"/>
</dbReference>
<organism evidence="3 4">
    <name type="scientific">Trifolium subterraneum</name>
    <name type="common">Subterranean clover</name>
    <dbReference type="NCBI Taxonomy" id="3900"/>
    <lineage>
        <taxon>Eukaryota</taxon>
        <taxon>Viridiplantae</taxon>
        <taxon>Streptophyta</taxon>
        <taxon>Embryophyta</taxon>
        <taxon>Tracheophyta</taxon>
        <taxon>Spermatophyta</taxon>
        <taxon>Magnoliopsida</taxon>
        <taxon>eudicotyledons</taxon>
        <taxon>Gunneridae</taxon>
        <taxon>Pentapetalae</taxon>
        <taxon>rosids</taxon>
        <taxon>fabids</taxon>
        <taxon>Fabales</taxon>
        <taxon>Fabaceae</taxon>
        <taxon>Papilionoideae</taxon>
        <taxon>50 kb inversion clade</taxon>
        <taxon>NPAAA clade</taxon>
        <taxon>Hologalegina</taxon>
        <taxon>IRL clade</taxon>
        <taxon>Trifolieae</taxon>
        <taxon>Trifolium</taxon>
    </lineage>
</organism>
<reference evidence="4" key="1">
    <citation type="journal article" date="2017" name="Front. Plant Sci.">
        <title>Climate Clever Clovers: New Paradigm to Reduce the Environmental Footprint of Ruminants by Breeding Low Methanogenic Forages Utilizing Haplotype Variation.</title>
        <authorList>
            <person name="Kaur P."/>
            <person name="Appels R."/>
            <person name="Bayer P.E."/>
            <person name="Keeble-Gagnere G."/>
            <person name="Wang J."/>
            <person name="Hirakawa H."/>
            <person name="Shirasawa K."/>
            <person name="Vercoe P."/>
            <person name="Stefanova K."/>
            <person name="Durmic Z."/>
            <person name="Nichols P."/>
            <person name="Revell C."/>
            <person name="Isobe S.N."/>
            <person name="Edwards D."/>
            <person name="Erskine W."/>
        </authorList>
    </citation>
    <scope>NUCLEOTIDE SEQUENCE [LARGE SCALE GENOMIC DNA]</scope>
    <source>
        <strain evidence="4">cv. Daliak</strain>
    </source>
</reference>
<dbReference type="Pfam" id="PF00620">
    <property type="entry name" value="RhoGAP"/>
    <property type="match status" value="1"/>
</dbReference>
<dbReference type="InterPro" id="IPR001849">
    <property type="entry name" value="PH_domain"/>
</dbReference>
<dbReference type="AlphaFoldDB" id="A0A2Z6ME53"/>
<feature type="non-terminal residue" evidence="3">
    <location>
        <position position="229"/>
    </location>
</feature>
<gene>
    <name evidence="3" type="ORF">TSUD_304670</name>
</gene>
<protein>
    <recommendedName>
        <fullName evidence="5">Rho-GAP domain-containing protein</fullName>
    </recommendedName>
</protein>
<dbReference type="InterPro" id="IPR000198">
    <property type="entry name" value="RhoGAP_dom"/>
</dbReference>
<evidence type="ECO:0000259" key="1">
    <source>
        <dbReference type="PROSITE" id="PS50003"/>
    </source>
</evidence>
<dbReference type="PANTHER" id="PTHR46265">
    <property type="entry name" value="RHO GTPASE-ACTIVATING PROTEIN 7"/>
    <property type="match status" value="1"/>
</dbReference>
<feature type="domain" description="PH" evidence="1">
    <location>
        <begin position="1"/>
        <end position="79"/>
    </location>
</feature>
<evidence type="ECO:0000313" key="4">
    <source>
        <dbReference type="Proteomes" id="UP000242715"/>
    </source>
</evidence>
<keyword evidence="4" id="KW-1185">Reference proteome</keyword>
<evidence type="ECO:0000259" key="2">
    <source>
        <dbReference type="PROSITE" id="PS50238"/>
    </source>
</evidence>
<sequence length="229" mass="24965">MTNTTAELSQNAVPVKGNEVNLTLGGIDLNNSGSVIVKADKKLLTVQFPDGHDGRAFTLKAETADDLYEWKTALEKALAQAPSAANPPEQNVNEKEPTKSTVLGRPILLALEDVDGTPSFLEKALKFLEEHGSRVEGVLRQAADVDDVERRVREYEQGKVEFAPDEDAHVIGDCIKHVLRALPSSPVPASCCKALLDACRTDRAVRVASMRAAINDTFPEPNRRLLQRS</sequence>
<dbReference type="OrthoDB" id="2157866at2759"/>
<dbReference type="InterPro" id="IPR052799">
    <property type="entry name" value="Rho_GAP_Regulators"/>
</dbReference>
<dbReference type="PROSITE" id="PS50238">
    <property type="entry name" value="RHOGAP"/>
    <property type="match status" value="1"/>
</dbReference>
<feature type="domain" description="Rho-GAP" evidence="2">
    <location>
        <begin position="109"/>
        <end position="229"/>
    </location>
</feature>
<dbReference type="PROSITE" id="PS50003">
    <property type="entry name" value="PH_DOMAIN"/>
    <property type="match status" value="1"/>
</dbReference>
<dbReference type="EMBL" id="DF973273">
    <property type="protein sequence ID" value="GAU23692.1"/>
    <property type="molecule type" value="Genomic_DNA"/>
</dbReference>
<dbReference type="PANTHER" id="PTHR46265:SF23">
    <property type="entry name" value="PROTEIN FOR RHO-LIKE GTPASE FAMILY PROTEIN, PUTATIVE-RELATED"/>
    <property type="match status" value="1"/>
</dbReference>
<proteinExistence type="predicted"/>
<evidence type="ECO:0008006" key="5">
    <source>
        <dbReference type="Google" id="ProtNLM"/>
    </source>
</evidence>
<dbReference type="CDD" id="cd00159">
    <property type="entry name" value="RhoGAP"/>
    <property type="match status" value="1"/>
</dbReference>
<dbReference type="SUPFAM" id="SSF48350">
    <property type="entry name" value="GTPase activation domain, GAP"/>
    <property type="match status" value="1"/>
</dbReference>
<evidence type="ECO:0000313" key="3">
    <source>
        <dbReference type="EMBL" id="GAU23692.1"/>
    </source>
</evidence>
<dbReference type="InterPro" id="IPR008936">
    <property type="entry name" value="Rho_GTPase_activation_prot"/>
</dbReference>
<accession>A0A2Z6ME53</accession>
<dbReference type="Proteomes" id="UP000242715">
    <property type="component" value="Unassembled WGS sequence"/>
</dbReference>